<feature type="signal peptide" evidence="2">
    <location>
        <begin position="1"/>
        <end position="23"/>
    </location>
</feature>
<dbReference type="EMBL" id="JACHEN010000025">
    <property type="protein sequence ID" value="MBB6217584.1"/>
    <property type="molecule type" value="Genomic_DNA"/>
</dbReference>
<keyword evidence="1" id="KW-0812">Transmembrane</keyword>
<evidence type="ECO:0000256" key="2">
    <source>
        <dbReference type="SAM" id="SignalP"/>
    </source>
</evidence>
<keyword evidence="5" id="KW-1185">Reference proteome</keyword>
<accession>A0A841KVA4</accession>
<keyword evidence="1" id="KW-1133">Transmembrane helix</keyword>
<comment type="caution">
    <text evidence="4">The sequence shown here is derived from an EMBL/GenBank/DDBJ whole genome shotgun (WGS) entry which is preliminary data.</text>
</comment>
<keyword evidence="1" id="KW-0472">Membrane</keyword>
<evidence type="ECO:0000313" key="4">
    <source>
        <dbReference type="EMBL" id="MBB6217584.1"/>
    </source>
</evidence>
<organism evidence="4 5">
    <name type="scientific">Anaerosolibacter carboniphilus</name>
    <dbReference type="NCBI Taxonomy" id="1417629"/>
    <lineage>
        <taxon>Bacteria</taxon>
        <taxon>Bacillati</taxon>
        <taxon>Bacillota</taxon>
        <taxon>Clostridia</taxon>
        <taxon>Peptostreptococcales</taxon>
        <taxon>Thermotaleaceae</taxon>
        <taxon>Anaerosolibacter</taxon>
    </lineage>
</organism>
<reference evidence="4 5" key="1">
    <citation type="submission" date="2020-08" db="EMBL/GenBank/DDBJ databases">
        <title>Genomic Encyclopedia of Type Strains, Phase IV (KMG-IV): sequencing the most valuable type-strain genomes for metagenomic binning, comparative biology and taxonomic classification.</title>
        <authorList>
            <person name="Goeker M."/>
        </authorList>
    </citation>
    <scope>NUCLEOTIDE SEQUENCE [LARGE SCALE GENOMIC DNA]</scope>
    <source>
        <strain evidence="4 5">DSM 103526</strain>
    </source>
</reference>
<feature type="transmembrane region" description="Helical" evidence="1">
    <location>
        <begin position="270"/>
        <end position="290"/>
    </location>
</feature>
<evidence type="ECO:0000256" key="1">
    <source>
        <dbReference type="SAM" id="Phobius"/>
    </source>
</evidence>
<dbReference type="AlphaFoldDB" id="A0A841KVA4"/>
<sequence length="383" mass="40730">MKGRIYLLILVLLISSLPIVAFADNDQTTNIVIKQDESLPKDFFGAGDSIRNHGTVQGDVFAASGEFENTGTVKGDILAVGRSSVIDGMVEGDVRVASGTVVIEGEVEKNVTAFAGDFSMAEGAAVDGSINVFAGNIIIDGIVGGDLRSGAGTAQINGVVKGDVWLETDQINFGPNGKIEGNLVYSSERELQIPEGVVAGKVEYKKSQIRINDEAKKKAEEGIKVMHIVWKAAGIAAYLIIATILTLLFSRFMLGTADTIQRKPWHAIGIGLVALIVTPVAAILFMITVIGIPLGVISFVLYGLAIYLAQLPGALWLGRLILKGEEKPLLPILLGVFILRLVSFIPYLGGFVSFLAVSFGMGAYLINIVDAIQNSKGLKVIEE</sequence>
<feature type="chain" id="PRO_5032921814" evidence="2">
    <location>
        <begin position="24"/>
        <end position="383"/>
    </location>
</feature>
<dbReference type="RefSeq" id="WP_184312081.1">
    <property type="nucleotide sequence ID" value="NZ_JACHEN010000025.1"/>
</dbReference>
<protein>
    <submittedName>
        <fullName evidence="4">Cytoskeletal protein CcmA (Bactofilin family)</fullName>
    </submittedName>
</protein>
<feature type="domain" description="DUF8173" evidence="3">
    <location>
        <begin position="222"/>
        <end position="366"/>
    </location>
</feature>
<evidence type="ECO:0000313" key="5">
    <source>
        <dbReference type="Proteomes" id="UP000579281"/>
    </source>
</evidence>
<feature type="transmembrane region" description="Helical" evidence="1">
    <location>
        <begin position="228"/>
        <end position="249"/>
    </location>
</feature>
<dbReference type="Proteomes" id="UP000579281">
    <property type="component" value="Unassembled WGS sequence"/>
</dbReference>
<proteinExistence type="predicted"/>
<dbReference type="InterPro" id="IPR058486">
    <property type="entry name" value="DUF8173"/>
</dbReference>
<feature type="transmembrane region" description="Helical" evidence="1">
    <location>
        <begin position="296"/>
        <end position="317"/>
    </location>
</feature>
<evidence type="ECO:0000259" key="3">
    <source>
        <dbReference type="Pfam" id="PF26514"/>
    </source>
</evidence>
<gene>
    <name evidence="4" type="ORF">HNQ80_003707</name>
</gene>
<dbReference type="Pfam" id="PF26514">
    <property type="entry name" value="DUF8173"/>
    <property type="match status" value="1"/>
</dbReference>
<keyword evidence="2" id="KW-0732">Signal</keyword>
<name>A0A841KVA4_9FIRM</name>